<dbReference type="Proteomes" id="UP000504637">
    <property type="component" value="Unplaced"/>
</dbReference>
<protein>
    <submittedName>
        <fullName evidence="2">Uncharacterized protein</fullName>
    </submittedName>
</protein>
<organism evidence="2">
    <name type="scientific">Dissoconium aciculare CBS 342.82</name>
    <dbReference type="NCBI Taxonomy" id="1314786"/>
    <lineage>
        <taxon>Eukaryota</taxon>
        <taxon>Fungi</taxon>
        <taxon>Dikarya</taxon>
        <taxon>Ascomycota</taxon>
        <taxon>Pezizomycotina</taxon>
        <taxon>Dothideomycetes</taxon>
        <taxon>Dothideomycetidae</taxon>
        <taxon>Mycosphaerellales</taxon>
        <taxon>Dissoconiaceae</taxon>
        <taxon>Dissoconium</taxon>
    </lineage>
</organism>
<evidence type="ECO:0000313" key="2">
    <source>
        <dbReference type="RefSeq" id="XP_033460568.1"/>
    </source>
</evidence>
<dbReference type="RefSeq" id="XP_033460568.1">
    <property type="nucleotide sequence ID" value="XM_033604672.1"/>
</dbReference>
<reference evidence="2" key="1">
    <citation type="submission" date="2020-01" db="EMBL/GenBank/DDBJ databases">
        <authorList>
            <consortium name="DOE Joint Genome Institute"/>
            <person name="Haridas S."/>
            <person name="Albert R."/>
            <person name="Binder M."/>
            <person name="Bloem J."/>
            <person name="Labutti K."/>
            <person name="Salamov A."/>
            <person name="Andreopoulos B."/>
            <person name="Baker S.E."/>
            <person name="Barry K."/>
            <person name="Bills G."/>
            <person name="Bluhm B.H."/>
            <person name="Cannon C."/>
            <person name="Castanera R."/>
            <person name="Culley D.E."/>
            <person name="Daum C."/>
            <person name="Ezra D."/>
            <person name="Gonzalez J.B."/>
            <person name="Henrissat B."/>
            <person name="Kuo A."/>
            <person name="Liang C."/>
            <person name="Lipzen A."/>
            <person name="Lutzoni F."/>
            <person name="Magnuson J."/>
            <person name="Mondo S."/>
            <person name="Nolan M."/>
            <person name="Ohm R."/>
            <person name="Pangilinan J."/>
            <person name="Park H.-J."/>
            <person name="Ramirez L."/>
            <person name="Alfaro M."/>
            <person name="Sun H."/>
            <person name="Tritt A."/>
            <person name="Yoshinaga Y."/>
            <person name="Zwiers L.-H."/>
            <person name="Turgeon B.G."/>
            <person name="Goodwin S.B."/>
            <person name="Spatafora J.W."/>
            <person name="Crous P.W."/>
            <person name="Grigoriev I.V."/>
        </authorList>
    </citation>
    <scope>NUCLEOTIDE SEQUENCE</scope>
    <source>
        <strain evidence="2">CBS 342.82</strain>
    </source>
</reference>
<dbReference type="GeneID" id="54362472"/>
<gene>
    <name evidence="2" type="ORF">K489DRAFT_379524</name>
</gene>
<reference evidence="2" key="3">
    <citation type="submission" date="2025-08" db="UniProtKB">
        <authorList>
            <consortium name="RefSeq"/>
        </authorList>
    </citation>
    <scope>IDENTIFICATION</scope>
    <source>
        <strain evidence="2">CBS 342.82</strain>
    </source>
</reference>
<keyword evidence="1" id="KW-1185">Reference proteome</keyword>
<reference evidence="2" key="2">
    <citation type="submission" date="2020-04" db="EMBL/GenBank/DDBJ databases">
        <authorList>
            <consortium name="NCBI Genome Project"/>
        </authorList>
    </citation>
    <scope>NUCLEOTIDE SEQUENCE</scope>
    <source>
        <strain evidence="2">CBS 342.82</strain>
    </source>
</reference>
<sequence length="159" mass="17434">MDRGFMAVMILAQCLTLSSDCYYPTMLLLLCVVLTTVIGTHCLNFPIAKVYVHPGVALGVSIIPLVHPDAEEDPVHGWRNISDNNDNRVVCQCLQPSLLTIGLLVGRAGRHMQTADSRPKKSDMVSVRRLDRWCSLPSATPRPFVCFASSASSLPLARD</sequence>
<evidence type="ECO:0000313" key="1">
    <source>
        <dbReference type="Proteomes" id="UP000504637"/>
    </source>
</evidence>
<proteinExistence type="predicted"/>
<dbReference type="AlphaFoldDB" id="A0A6J3M9P6"/>
<name>A0A6J3M9P6_9PEZI</name>
<accession>A0A6J3M9P6</accession>